<sequence>MSDTQHQPARPSVRLEVDGKLYGGWKDIEISRSLEQCAGTFKLSVTDRWPQQAQSRQVPVGAPCRVLVNGTPVITGYVDDVEVSYDPNGHTYSVTGRDKTADLVDCCPPSTQLKGGGLVVLARRWAALFGIQVVVAVSGSLATVPNFKSDEGETCFEMLERLARANAVMLTTDGQGRLVITRAGTTKAAVGLKLGGNLKKLTMSSSMKERFSIITVKGQSGGSESWNGSTNAQAKGSATDSRVPRYRPLTLVAEQEEYGSATTRARHEVAIRYGKGHKVQATVNGWFAGAELWRHNTLVDLLGDKGKVLSTQLIVGVSYKLSDSDGWISELTLSPKEAYDLIPEAPKGKKGKGKDGGTWASMGAS</sequence>
<dbReference type="InterPro" id="IPR053981">
    <property type="entry name" value="Gp44/GpP-like_2nd"/>
</dbReference>
<dbReference type="InterPro" id="IPR026276">
    <property type="entry name" value="Baseplate_GpP"/>
</dbReference>
<dbReference type="RefSeq" id="WP_227118598.1">
    <property type="nucleotide sequence ID" value="NZ_LT598928.1"/>
</dbReference>
<evidence type="ECO:0000259" key="2">
    <source>
        <dbReference type="Pfam" id="PF21683"/>
    </source>
</evidence>
<protein>
    <submittedName>
        <fullName evidence="5">Bacteriophage Mu P</fullName>
    </submittedName>
</protein>
<dbReference type="AlphaFoldDB" id="A0A212JBU9"/>
<dbReference type="Gene3D" id="3.55.50.10">
    <property type="entry name" value="Baseplate protein-like domains"/>
    <property type="match status" value="1"/>
</dbReference>
<dbReference type="SUPFAM" id="SSF69279">
    <property type="entry name" value="Phage tail proteins"/>
    <property type="match status" value="2"/>
</dbReference>
<dbReference type="Gene3D" id="3.30.1920.10">
    <property type="entry name" value="Baseplate protein-like domains - 2 layer sandwich fold"/>
    <property type="match status" value="1"/>
</dbReference>
<feature type="region of interest" description="Disordered" evidence="1">
    <location>
        <begin position="221"/>
        <end position="240"/>
    </location>
</feature>
<feature type="compositionally biased region" description="Polar residues" evidence="1">
    <location>
        <begin position="222"/>
        <end position="240"/>
    </location>
</feature>
<accession>A0A212JBU9</accession>
<name>A0A212JBU9_9BACT</name>
<reference evidence="5" key="1">
    <citation type="submission" date="2016-04" db="EMBL/GenBank/DDBJ databases">
        <authorList>
            <person name="Evans L.H."/>
            <person name="Alamgir A."/>
            <person name="Owens N."/>
            <person name="Weber N.D."/>
            <person name="Virtaneva K."/>
            <person name="Barbian K."/>
            <person name="Babar A."/>
            <person name="Rosenke K."/>
        </authorList>
    </citation>
    <scope>NUCLEOTIDE SEQUENCE</scope>
    <source>
        <strain evidence="5">92-2</strain>
    </source>
</reference>
<organism evidence="5">
    <name type="scientific">uncultured Desulfovibrio sp</name>
    <dbReference type="NCBI Taxonomy" id="167968"/>
    <lineage>
        <taxon>Bacteria</taxon>
        <taxon>Pseudomonadati</taxon>
        <taxon>Thermodesulfobacteriota</taxon>
        <taxon>Desulfovibrionia</taxon>
        <taxon>Desulfovibrionales</taxon>
        <taxon>Desulfovibrionaceae</taxon>
        <taxon>Desulfovibrio</taxon>
        <taxon>environmental samples</taxon>
    </lineage>
</organism>
<dbReference type="Pfam" id="PF21683">
    <property type="entry name" value="GpP-like_1st"/>
    <property type="match status" value="1"/>
</dbReference>
<feature type="region of interest" description="Disordered" evidence="1">
    <location>
        <begin position="343"/>
        <end position="365"/>
    </location>
</feature>
<gene>
    <name evidence="5" type="ORF">KM92DES2_10849</name>
</gene>
<dbReference type="Pfam" id="PF22255">
    <property type="entry name" value="Gp44-like_2nd"/>
    <property type="match status" value="1"/>
</dbReference>
<dbReference type="PIRSF" id="PIRSF004440">
    <property type="entry name" value="GpP"/>
    <property type="match status" value="1"/>
</dbReference>
<evidence type="ECO:0000256" key="1">
    <source>
        <dbReference type="SAM" id="MobiDB-lite"/>
    </source>
</evidence>
<dbReference type="InterPro" id="IPR049354">
    <property type="entry name" value="GpP-like_N"/>
</dbReference>
<feature type="domain" description="Baseplate hub protein gp44-like N-terminal" evidence="2">
    <location>
        <begin position="13"/>
        <end position="98"/>
    </location>
</feature>
<feature type="domain" description="Baseplate hub protein gp44/GpP-like C-terminal" evidence="3">
    <location>
        <begin position="261"/>
        <end position="341"/>
    </location>
</feature>
<dbReference type="EMBL" id="FLUP01000001">
    <property type="protein sequence ID" value="SBV96869.1"/>
    <property type="molecule type" value="Genomic_DNA"/>
</dbReference>
<dbReference type="Pfam" id="PF21929">
    <property type="entry name" value="GpP_4th"/>
    <property type="match status" value="1"/>
</dbReference>
<proteinExistence type="predicted"/>
<evidence type="ECO:0000259" key="4">
    <source>
        <dbReference type="Pfam" id="PF22255"/>
    </source>
</evidence>
<dbReference type="Gene3D" id="2.30.300.10">
    <property type="entry name" value="Baseplate protein-like domain - beta roll fold"/>
    <property type="match status" value="1"/>
</dbReference>
<evidence type="ECO:0000313" key="5">
    <source>
        <dbReference type="EMBL" id="SBV96869.1"/>
    </source>
</evidence>
<dbReference type="InterPro" id="IPR053982">
    <property type="entry name" value="Gp44/GpP-like_C"/>
</dbReference>
<dbReference type="InterPro" id="IPR023399">
    <property type="entry name" value="Baseplate-like_2-layer_sand"/>
</dbReference>
<feature type="domain" description="Baseplate hub protein gp44/GpP-like second" evidence="4">
    <location>
        <begin position="100"/>
        <end position="182"/>
    </location>
</feature>
<evidence type="ECO:0000259" key="3">
    <source>
        <dbReference type="Pfam" id="PF21929"/>
    </source>
</evidence>